<name>A0A8D5JQF0_9BACT</name>
<evidence type="ECO:0000313" key="2">
    <source>
        <dbReference type="Proteomes" id="UP000826725"/>
    </source>
</evidence>
<dbReference type="Proteomes" id="UP000826725">
    <property type="component" value="Chromosome"/>
</dbReference>
<protein>
    <submittedName>
        <fullName evidence="1">Uncharacterized protein</fullName>
    </submittedName>
</protein>
<dbReference type="AlphaFoldDB" id="A0A8D5JQF0"/>
<dbReference type="KEGG" id="dbk:DGMP_06390"/>
<proteinExistence type="predicted"/>
<evidence type="ECO:0000313" key="1">
    <source>
        <dbReference type="EMBL" id="BCL59946.1"/>
    </source>
</evidence>
<accession>A0A8D5JQF0</accession>
<organism evidence="1 2">
    <name type="scientific">Desulfomarina profundi</name>
    <dbReference type="NCBI Taxonomy" id="2772557"/>
    <lineage>
        <taxon>Bacteria</taxon>
        <taxon>Pseudomonadati</taxon>
        <taxon>Thermodesulfobacteriota</taxon>
        <taxon>Desulfobulbia</taxon>
        <taxon>Desulfobulbales</taxon>
        <taxon>Desulfobulbaceae</taxon>
        <taxon>Desulfomarina</taxon>
    </lineage>
</organism>
<keyword evidence="2" id="KW-1185">Reference proteome</keyword>
<reference evidence="1" key="1">
    <citation type="submission" date="2020-09" db="EMBL/GenBank/DDBJ databases">
        <title>Desulfogranum mesoprofundum gen. nov., sp. nov., a novel mesophilic, sulfate-reducing chemolithoautotroph isolated from a deep-sea hydrothermal vent chimney in the Suiyo Seamount.</title>
        <authorList>
            <person name="Hashimoto Y."/>
            <person name="Nakagawa S."/>
        </authorList>
    </citation>
    <scope>NUCLEOTIDE SEQUENCE</scope>
    <source>
        <strain evidence="1">KT2</strain>
    </source>
</reference>
<gene>
    <name evidence="1" type="ORF">DGMP_06390</name>
</gene>
<dbReference type="EMBL" id="AP024086">
    <property type="protein sequence ID" value="BCL59946.1"/>
    <property type="molecule type" value="Genomic_DNA"/>
</dbReference>
<sequence>MKRKTNHYKLEAIVDIAKLIGKQCSYRRIYQNERTVSVIRSIETVVEVISSKATPVEHKILCMKNGDKVALQSVWFDSSIDCFSS</sequence>